<evidence type="ECO:0000256" key="5">
    <source>
        <dbReference type="ARBA" id="ARBA00022692"/>
    </source>
</evidence>
<dbReference type="GO" id="GO:0005886">
    <property type="term" value="C:plasma membrane"/>
    <property type="evidence" value="ECO:0007669"/>
    <property type="project" value="UniProtKB-SubCell"/>
</dbReference>
<dbReference type="OrthoDB" id="4016357at2"/>
<feature type="transmembrane region" description="Helical" evidence="8">
    <location>
        <begin position="21"/>
        <end position="39"/>
    </location>
</feature>
<organism evidence="9 10">
    <name type="scientific">Pseudoclavibacter terrae</name>
    <dbReference type="NCBI Taxonomy" id="1530195"/>
    <lineage>
        <taxon>Bacteria</taxon>
        <taxon>Bacillati</taxon>
        <taxon>Actinomycetota</taxon>
        <taxon>Actinomycetes</taxon>
        <taxon>Micrococcales</taxon>
        <taxon>Microbacteriaceae</taxon>
        <taxon>Pseudoclavibacter</taxon>
    </lineage>
</organism>
<feature type="transmembrane region" description="Helical" evidence="8">
    <location>
        <begin position="222"/>
        <end position="244"/>
    </location>
</feature>
<feature type="transmembrane region" description="Helical" evidence="8">
    <location>
        <begin position="319"/>
        <end position="350"/>
    </location>
</feature>
<dbReference type="RefSeq" id="WP_151423931.1">
    <property type="nucleotide sequence ID" value="NZ_WBJX01000003.1"/>
</dbReference>
<evidence type="ECO:0000256" key="2">
    <source>
        <dbReference type="ARBA" id="ARBA00009773"/>
    </source>
</evidence>
<feature type="transmembrane region" description="Helical" evidence="8">
    <location>
        <begin position="276"/>
        <end position="299"/>
    </location>
</feature>
<evidence type="ECO:0000256" key="8">
    <source>
        <dbReference type="SAM" id="Phobius"/>
    </source>
</evidence>
<keyword evidence="3" id="KW-0813">Transport</keyword>
<proteinExistence type="inferred from homology"/>
<feature type="transmembrane region" description="Helical" evidence="8">
    <location>
        <begin position="250"/>
        <end position="269"/>
    </location>
</feature>
<evidence type="ECO:0000256" key="3">
    <source>
        <dbReference type="ARBA" id="ARBA00022448"/>
    </source>
</evidence>
<sequence>MADPTRAALSKTTADLFRRNPVMWGFWVAIGLLLAALLATTVMQLSSVLVSIFVAFFITLGLDPLVRWLQRKGLKRGMAIVVVILAFIAIVVGLVWVVVPILVSQITQLATTVPQEVDRLIAEGWFDDVNRATNGAAQNALDWAQDTLVDPNTWATVGGGALQVGTTIVNGVSSGIFIFILVINFVATLGKMKQAGYSLIDASVRPRFEDYAERIMASVGSYLSGMVVLAFINSVFSGLLLWAVGAPYPFIVAVVVFFITLIPLIGTIVTTIVMTIIALFASPISALIVLISMLVYMQVEAYILTPRVMSKAVQIPGSVVLIAALAGGTLLGLLGALVAIPISAGIILLIREVVIPRKARN</sequence>
<evidence type="ECO:0000256" key="6">
    <source>
        <dbReference type="ARBA" id="ARBA00022989"/>
    </source>
</evidence>
<gene>
    <name evidence="9" type="ORF">F8O03_11290</name>
</gene>
<keyword evidence="6 8" id="KW-1133">Transmembrane helix</keyword>
<protein>
    <submittedName>
        <fullName evidence="9">AI-2E family transporter</fullName>
    </submittedName>
</protein>
<accession>A0A7J5B1G7</accession>
<name>A0A7J5B1G7_9MICO</name>
<dbReference type="Proteomes" id="UP000490386">
    <property type="component" value="Unassembled WGS sequence"/>
</dbReference>
<evidence type="ECO:0000313" key="10">
    <source>
        <dbReference type="Proteomes" id="UP000490386"/>
    </source>
</evidence>
<keyword evidence="7 8" id="KW-0472">Membrane</keyword>
<evidence type="ECO:0000256" key="1">
    <source>
        <dbReference type="ARBA" id="ARBA00004651"/>
    </source>
</evidence>
<comment type="subcellular location">
    <subcellularLocation>
        <location evidence="1">Cell membrane</location>
        <topology evidence="1">Multi-pass membrane protein</topology>
    </subcellularLocation>
</comment>
<dbReference type="Pfam" id="PF01594">
    <property type="entry name" value="AI-2E_transport"/>
    <property type="match status" value="1"/>
</dbReference>
<comment type="similarity">
    <text evidence="2">Belongs to the autoinducer-2 exporter (AI-2E) (TC 2.A.86) family.</text>
</comment>
<keyword evidence="4" id="KW-1003">Cell membrane</keyword>
<dbReference type="InterPro" id="IPR002549">
    <property type="entry name" value="AI-2E-like"/>
</dbReference>
<keyword evidence="5 8" id="KW-0812">Transmembrane</keyword>
<feature type="transmembrane region" description="Helical" evidence="8">
    <location>
        <begin position="78"/>
        <end position="103"/>
    </location>
</feature>
<dbReference type="AlphaFoldDB" id="A0A7J5B1G7"/>
<dbReference type="PANTHER" id="PTHR21716:SF53">
    <property type="entry name" value="PERMEASE PERM-RELATED"/>
    <property type="match status" value="1"/>
</dbReference>
<evidence type="ECO:0000256" key="7">
    <source>
        <dbReference type="ARBA" id="ARBA00023136"/>
    </source>
</evidence>
<feature type="transmembrane region" description="Helical" evidence="8">
    <location>
        <begin position="45"/>
        <end position="66"/>
    </location>
</feature>
<evidence type="ECO:0000256" key="4">
    <source>
        <dbReference type="ARBA" id="ARBA00022475"/>
    </source>
</evidence>
<evidence type="ECO:0000313" key="9">
    <source>
        <dbReference type="EMBL" id="KAB1637773.1"/>
    </source>
</evidence>
<keyword evidence="10" id="KW-1185">Reference proteome</keyword>
<reference evidence="9 10" key="1">
    <citation type="submission" date="2019-09" db="EMBL/GenBank/DDBJ databases">
        <title>Phylogeny of genus Pseudoclavibacter and closely related genus.</title>
        <authorList>
            <person name="Li Y."/>
        </authorList>
    </citation>
    <scope>NUCLEOTIDE SEQUENCE [LARGE SCALE GENOMIC DNA]</scope>
    <source>
        <strain evidence="9 10">THG-MD12</strain>
    </source>
</reference>
<dbReference type="EMBL" id="WBJX01000003">
    <property type="protein sequence ID" value="KAB1637773.1"/>
    <property type="molecule type" value="Genomic_DNA"/>
</dbReference>
<dbReference type="PANTHER" id="PTHR21716">
    <property type="entry name" value="TRANSMEMBRANE PROTEIN"/>
    <property type="match status" value="1"/>
</dbReference>
<comment type="caution">
    <text evidence="9">The sequence shown here is derived from an EMBL/GenBank/DDBJ whole genome shotgun (WGS) entry which is preliminary data.</text>
</comment>
<dbReference type="GO" id="GO:0055085">
    <property type="term" value="P:transmembrane transport"/>
    <property type="evidence" value="ECO:0007669"/>
    <property type="project" value="TreeGrafter"/>
</dbReference>
<feature type="transmembrane region" description="Helical" evidence="8">
    <location>
        <begin position="168"/>
        <end position="189"/>
    </location>
</feature>